<gene>
    <name evidence="5" type="ORF">E2F46_09150</name>
</gene>
<organism evidence="5 6">
    <name type="scientific">Luteimonas aestuarii</name>
    <dbReference type="NCBI Taxonomy" id="453837"/>
    <lineage>
        <taxon>Bacteria</taxon>
        <taxon>Pseudomonadati</taxon>
        <taxon>Pseudomonadota</taxon>
        <taxon>Gammaproteobacteria</taxon>
        <taxon>Lysobacterales</taxon>
        <taxon>Lysobacteraceae</taxon>
        <taxon>Luteimonas</taxon>
    </lineage>
</organism>
<feature type="domain" description="Nudix hydrolase" evidence="4">
    <location>
        <begin position="288"/>
        <end position="413"/>
    </location>
</feature>
<proteinExistence type="predicted"/>
<dbReference type="InterPro" id="IPR029058">
    <property type="entry name" value="AB_hydrolase_fold"/>
</dbReference>
<keyword evidence="6" id="KW-1185">Reference proteome</keyword>
<dbReference type="Pfam" id="PF00293">
    <property type="entry name" value="NUDIX"/>
    <property type="match status" value="1"/>
</dbReference>
<dbReference type="InterPro" id="IPR015797">
    <property type="entry name" value="NUDIX_hydrolase-like_dom_sf"/>
</dbReference>
<comment type="cofactor">
    <cofactor evidence="1">
        <name>Mg(2+)</name>
        <dbReference type="ChEBI" id="CHEBI:18420"/>
    </cofactor>
</comment>
<dbReference type="Pfam" id="PF12146">
    <property type="entry name" value="Hydrolase_4"/>
    <property type="match status" value="1"/>
</dbReference>
<evidence type="ECO:0000256" key="2">
    <source>
        <dbReference type="ARBA" id="ARBA00022801"/>
    </source>
</evidence>
<dbReference type="PANTHER" id="PTHR43222:SF2">
    <property type="entry name" value="NUDIX HYDROLASE 23, CHLOROPLASTIC"/>
    <property type="match status" value="1"/>
</dbReference>
<dbReference type="OrthoDB" id="8561148at2"/>
<dbReference type="CDD" id="cd02883">
    <property type="entry name" value="NUDIX_Hydrolase"/>
    <property type="match status" value="1"/>
</dbReference>
<dbReference type="InterPro" id="IPR022742">
    <property type="entry name" value="Hydrolase_4"/>
</dbReference>
<dbReference type="EMBL" id="SMTF01000005">
    <property type="protein sequence ID" value="TDK24435.1"/>
    <property type="molecule type" value="Genomic_DNA"/>
</dbReference>
<dbReference type="AlphaFoldDB" id="A0A4R5TTT8"/>
<dbReference type="RefSeq" id="WP_133321767.1">
    <property type="nucleotide sequence ID" value="NZ_SMTF01000005.1"/>
</dbReference>
<evidence type="ECO:0000259" key="4">
    <source>
        <dbReference type="PROSITE" id="PS51462"/>
    </source>
</evidence>
<accession>A0A4R5TTT8</accession>
<evidence type="ECO:0000256" key="1">
    <source>
        <dbReference type="ARBA" id="ARBA00001946"/>
    </source>
</evidence>
<name>A0A4R5TTT8_9GAMM</name>
<dbReference type="GO" id="GO:0016787">
    <property type="term" value="F:hydrolase activity"/>
    <property type="evidence" value="ECO:0007669"/>
    <property type="project" value="UniProtKB-KW"/>
</dbReference>
<dbReference type="PRINTS" id="PR00502">
    <property type="entry name" value="NUDIXFAMILY"/>
</dbReference>
<dbReference type="InterPro" id="IPR000086">
    <property type="entry name" value="NUDIX_hydrolase_dom"/>
</dbReference>
<dbReference type="SUPFAM" id="SSF53474">
    <property type="entry name" value="alpha/beta-Hydrolases"/>
    <property type="match status" value="1"/>
</dbReference>
<dbReference type="Gene3D" id="3.90.79.10">
    <property type="entry name" value="Nucleoside Triphosphate Pyrophosphohydrolase"/>
    <property type="match status" value="1"/>
</dbReference>
<keyword evidence="3" id="KW-0460">Magnesium</keyword>
<sequence>MHALILPGMDGTGELLREFTTSLTPEFTPGIVAYPQSERLGYSELVDHARTRLPHDRPFLLIAESFSGPIGIRLAAARPSGLQGLVLCATFAASPRAWSRPLHPLLMLPFPKPPTWQLMPFMMGRWSTPAWRLRQQAATSGMPAAVARHQLSEVLRVDVRSHLAQIDCPVLYLQASHDRLVPDACWRAIKARLPDARHARLEGPHFLLQHQPAQAAAIIKSHFASPAAALPAITGRCPGPRADAVDAAHRALNADLEPGGQCDRVPSLPVTNERGEQLLAVEMPPRAGSHGTFDVVLVVAWHDDRLLLVHNRRRGVWELPGGFVDPGEDPETSARRELFEESGQSAEVLASTASFTLARADGTLLRGLVYATTLRQPAAFTANVEIDAIDFWPSDHLPEPLSAIDRDIVQRVM</sequence>
<reference evidence="5 6" key="1">
    <citation type="submission" date="2019-03" db="EMBL/GenBank/DDBJ databases">
        <title>Luteimonas zhaokaii sp.nov., isolated from the rectal contents of Plateau pika in Yushu, Qinghai Province, China.</title>
        <authorList>
            <person name="Zhang G."/>
        </authorList>
    </citation>
    <scope>NUCLEOTIDE SEQUENCE [LARGE SCALE GENOMIC DNA]</scope>
    <source>
        <strain evidence="5 6">B9</strain>
    </source>
</reference>
<dbReference type="SUPFAM" id="SSF55811">
    <property type="entry name" value="Nudix"/>
    <property type="match status" value="1"/>
</dbReference>
<protein>
    <submittedName>
        <fullName evidence="5">NUDIX domain-containing protein</fullName>
    </submittedName>
</protein>
<dbReference type="PANTHER" id="PTHR43222">
    <property type="entry name" value="NUDIX HYDROLASE 23"/>
    <property type="match status" value="1"/>
</dbReference>
<dbReference type="PROSITE" id="PS51462">
    <property type="entry name" value="NUDIX"/>
    <property type="match status" value="1"/>
</dbReference>
<dbReference type="Proteomes" id="UP000294796">
    <property type="component" value="Unassembled WGS sequence"/>
</dbReference>
<evidence type="ECO:0000313" key="6">
    <source>
        <dbReference type="Proteomes" id="UP000294796"/>
    </source>
</evidence>
<dbReference type="InterPro" id="IPR020476">
    <property type="entry name" value="Nudix_hydrolase"/>
</dbReference>
<evidence type="ECO:0000256" key="3">
    <source>
        <dbReference type="ARBA" id="ARBA00022842"/>
    </source>
</evidence>
<dbReference type="Gene3D" id="3.40.50.1820">
    <property type="entry name" value="alpha/beta hydrolase"/>
    <property type="match status" value="1"/>
</dbReference>
<evidence type="ECO:0000313" key="5">
    <source>
        <dbReference type="EMBL" id="TDK24435.1"/>
    </source>
</evidence>
<keyword evidence="2" id="KW-0378">Hydrolase</keyword>
<comment type="caution">
    <text evidence="5">The sequence shown here is derived from an EMBL/GenBank/DDBJ whole genome shotgun (WGS) entry which is preliminary data.</text>
</comment>